<dbReference type="AlphaFoldDB" id="A0A9P4YV00"/>
<feature type="compositionally biased region" description="Polar residues" evidence="1">
    <location>
        <begin position="111"/>
        <end position="121"/>
    </location>
</feature>
<feature type="region of interest" description="Disordered" evidence="1">
    <location>
        <begin position="24"/>
        <end position="134"/>
    </location>
</feature>
<gene>
    <name evidence="2" type="ORF">GMORB2_7794</name>
</gene>
<evidence type="ECO:0000256" key="1">
    <source>
        <dbReference type="SAM" id="MobiDB-lite"/>
    </source>
</evidence>
<dbReference type="EMBL" id="JAANYQ010000010">
    <property type="protein sequence ID" value="KAF4122201.1"/>
    <property type="molecule type" value="Genomic_DNA"/>
</dbReference>
<sequence>MARRPISTAYDTQYCSFHDIELVAPSSPPNNMVVSDSRRDKHADPSTNTSTGAAVSRTRARPSTRRSGRSHYHGNSVHMPPSVGATATPKQQLSYFQFPPPDPMDDELDRSTNMSFSHPTGQQQRRQQQQQQTLLPQTTHYWTSDQTRRLEYAAIDAASCGVKGWIRRHLPDCIGANSSKRHISFDDDTGSVRRYRLELEEDDHKGDENPAQSRKPLWRFWVRDGDNSQ</sequence>
<organism evidence="2 3">
    <name type="scientific">Geosmithia morbida</name>
    <dbReference type="NCBI Taxonomy" id="1094350"/>
    <lineage>
        <taxon>Eukaryota</taxon>
        <taxon>Fungi</taxon>
        <taxon>Dikarya</taxon>
        <taxon>Ascomycota</taxon>
        <taxon>Pezizomycotina</taxon>
        <taxon>Sordariomycetes</taxon>
        <taxon>Hypocreomycetidae</taxon>
        <taxon>Hypocreales</taxon>
        <taxon>Bionectriaceae</taxon>
        <taxon>Geosmithia</taxon>
    </lineage>
</organism>
<feature type="compositionally biased region" description="Low complexity" evidence="1">
    <location>
        <begin position="122"/>
        <end position="132"/>
    </location>
</feature>
<reference evidence="2" key="1">
    <citation type="submission" date="2020-03" db="EMBL/GenBank/DDBJ databases">
        <title>Site-based positive gene gene selection in Geosmithia morbida across the United States reveals a broad range of putative effectors and factors for local host and environmental adapation.</title>
        <authorList>
            <person name="Onufrak A."/>
            <person name="Murdoch R.W."/>
            <person name="Gazis R."/>
            <person name="Huff M."/>
            <person name="Staton M."/>
            <person name="Klingeman W."/>
            <person name="Hadziabdic D."/>
        </authorList>
    </citation>
    <scope>NUCLEOTIDE SEQUENCE</scope>
    <source>
        <strain evidence="2">1262</strain>
    </source>
</reference>
<evidence type="ECO:0000313" key="2">
    <source>
        <dbReference type="EMBL" id="KAF4122201.1"/>
    </source>
</evidence>
<feature type="compositionally biased region" description="Basic residues" evidence="1">
    <location>
        <begin position="58"/>
        <end position="72"/>
    </location>
</feature>
<accession>A0A9P4YV00</accession>
<dbReference type="OrthoDB" id="5366332at2759"/>
<evidence type="ECO:0000313" key="3">
    <source>
        <dbReference type="Proteomes" id="UP000749293"/>
    </source>
</evidence>
<dbReference type="GeneID" id="55974017"/>
<name>A0A9P4YV00_9HYPO</name>
<dbReference type="RefSeq" id="XP_035320853.1">
    <property type="nucleotide sequence ID" value="XM_035469759.1"/>
</dbReference>
<dbReference type="Proteomes" id="UP000749293">
    <property type="component" value="Unassembled WGS sequence"/>
</dbReference>
<comment type="caution">
    <text evidence="2">The sequence shown here is derived from an EMBL/GenBank/DDBJ whole genome shotgun (WGS) entry which is preliminary data.</text>
</comment>
<protein>
    <submittedName>
        <fullName evidence="2">Uncharacterized protein</fullName>
    </submittedName>
</protein>
<keyword evidence="3" id="KW-1185">Reference proteome</keyword>
<proteinExistence type="predicted"/>